<dbReference type="NCBIfam" id="TIGR01828">
    <property type="entry name" value="pyru_phos_dikin"/>
    <property type="match status" value="1"/>
</dbReference>
<sequence>MEEVMAKQKYVYFFGEGKAEGEAGMKDLLGGKGANLAEMTNLGIPVPPGFTVSTEVCAAFYENKNKYPAGLEAEVLSNLTRLEKVMGKKLGDPIDPLLVSVRSGAPVSMPGMMDTILNLGINDKAVQGLAAKTKNTRFAWDAYRRFIQMYGDVVMGVPHEKFEGAIKAIKAARGIQLDTDLSATDLEQLVNDYKRIVKQVTGTDFPQKPLDQLWGAVNAVFGSWMNERAIKYRQLNEIKNIKGTAVNVQSMVFGNFGDDSGTGVCFSRDPSTGDNEFYGEYLMNAQGEDVVAGIRTPGKIADLEKENKKIYNQLVGIKNRLEKHFRDMQDMEFTVQQGKLFILQTRNGKRTGAAAVKTAVDMVGEKLIDKNTAILRVSPALLDQLLHPMIDAAAQKSAKSITKGLNASPGAACGRIVFSAKEAEEWHLRGEKVLLVRQDTSPEDIGGMVVSQGILTATGGMTSHAAVVARGMGTPCVAGAKAISVQGNSVTINSTVFHEGDWLTIDGSTGEVYEGKLPLVTPKIGKDMNTFLTWCDEVRSSAKRGSLKGFEVRTNADQPEDAKRAFEFGAQGVGLCRTEHMFFDKEKLIHFRAMIVADTVEERKEALKKILPLQQQDFFGIFKAMEGRPVTIRLLDPPLHEFVPKTAEETRELAEHIGVAVETLTPKIERLHEANPMLGHRGCRLAITYPEIYDMQVEAIALAAVDCIKKNIPVNPEIMIPIVVTARELKLLRPSAEAILKNVFEKAKVKLPVKIGTMIEVPRAAIRSGHIARYADFFSFGTNDLTQMTFGFSRDDVGSFLPSYLQKEVLDVDPFKSIDEEGVGSLINYAVEQGRAVNPNLKVGICGEHGGDPATIDFCYRVGLSYVSCSPFRVPLARLAGAQAVISNSLKAKVSAAVKTVAPKAKAAASKAKTAIGTKAKAAAAKAKAAPKAKAAASKVKATAAKAKAKAAPKAKAAASKVKATAAKAKAKAAPKAKAVASKAKAAVSKVKSTKKAKTLKK</sequence>
<dbReference type="SUPFAM" id="SSF51621">
    <property type="entry name" value="Phosphoenolpyruvate/pyruvate domain"/>
    <property type="match status" value="1"/>
</dbReference>
<dbReference type="HOGENOM" id="CLU_015345_0_2_12"/>
<evidence type="ECO:0000256" key="9">
    <source>
        <dbReference type="ARBA" id="ARBA00022777"/>
    </source>
</evidence>
<feature type="compositionally biased region" description="Basic residues" evidence="16">
    <location>
        <begin position="992"/>
        <end position="1002"/>
    </location>
</feature>
<evidence type="ECO:0000256" key="3">
    <source>
        <dbReference type="ARBA" id="ARBA00007837"/>
    </source>
</evidence>
<dbReference type="EMBL" id="CP001843">
    <property type="protein sequence ID" value="AEF86367.1"/>
    <property type="molecule type" value="Genomic_DNA"/>
</dbReference>
<keyword evidence="21" id="KW-1185">Reference proteome</keyword>
<reference evidence="21" key="1">
    <citation type="submission" date="2009-12" db="EMBL/GenBank/DDBJ databases">
        <title>Complete sequence of Treponema primitia strain ZAS-2.</title>
        <authorList>
            <person name="Tetu S.G."/>
            <person name="Matson E."/>
            <person name="Ren Q."/>
            <person name="Seshadri R."/>
            <person name="Elbourne L."/>
            <person name="Hassan K.A."/>
            <person name="Durkin A."/>
            <person name="Radune D."/>
            <person name="Mohamoud Y."/>
            <person name="Shay R."/>
            <person name="Jin S."/>
            <person name="Zhang X."/>
            <person name="Lucey K."/>
            <person name="Ballor N.R."/>
            <person name="Ottesen E."/>
            <person name="Rosenthal R."/>
            <person name="Allen A."/>
            <person name="Leadbetter J.R."/>
            <person name="Paulsen I.T."/>
        </authorList>
    </citation>
    <scope>NUCLEOTIDE SEQUENCE [LARGE SCALE GENOMIC DNA]</scope>
    <source>
        <strain evidence="21">ATCC BAA-887 / DSM 12427 / ZAS-2</strain>
    </source>
</reference>
<keyword evidence="20" id="KW-0670">Pyruvate</keyword>
<evidence type="ECO:0000256" key="4">
    <source>
        <dbReference type="ARBA" id="ARBA00011994"/>
    </source>
</evidence>
<dbReference type="Gene3D" id="3.30.1490.20">
    <property type="entry name" value="ATP-grasp fold, A domain"/>
    <property type="match status" value="1"/>
</dbReference>
<feature type="binding site" evidence="15">
    <location>
        <position position="760"/>
    </location>
    <ligand>
        <name>Mg(2+)</name>
        <dbReference type="ChEBI" id="CHEBI:18420"/>
    </ligand>
</feature>
<dbReference type="InterPro" id="IPR013815">
    <property type="entry name" value="ATP_grasp_subdomain_1"/>
</dbReference>
<evidence type="ECO:0000256" key="12">
    <source>
        <dbReference type="ARBA" id="ARBA00032883"/>
    </source>
</evidence>
<evidence type="ECO:0000256" key="10">
    <source>
        <dbReference type="ARBA" id="ARBA00022840"/>
    </source>
</evidence>
<dbReference type="InterPro" id="IPR010121">
    <property type="entry name" value="Pyruvate_phosphate_dikinase"/>
</dbReference>
<feature type="binding site" evidence="15">
    <location>
        <position position="784"/>
    </location>
    <ligand>
        <name>Mg(2+)</name>
        <dbReference type="ChEBI" id="CHEBI:18420"/>
    </ligand>
</feature>
<evidence type="ECO:0000259" key="18">
    <source>
        <dbReference type="Pfam" id="PF01326"/>
    </source>
</evidence>
<dbReference type="GO" id="GO:0050242">
    <property type="term" value="F:pyruvate, phosphate dikinase activity"/>
    <property type="evidence" value="ECO:0007669"/>
    <property type="project" value="UniProtKB-EC"/>
</dbReference>
<dbReference type="InterPro" id="IPR002192">
    <property type="entry name" value="PPDK_AMP/ATP-bd"/>
</dbReference>
<evidence type="ECO:0000256" key="16">
    <source>
        <dbReference type="SAM" id="MobiDB-lite"/>
    </source>
</evidence>
<evidence type="ECO:0000256" key="2">
    <source>
        <dbReference type="ARBA" id="ARBA00003144"/>
    </source>
</evidence>
<comment type="similarity">
    <text evidence="3">Belongs to the PEP-utilizing enzyme family.</text>
</comment>
<dbReference type="Pfam" id="PF00391">
    <property type="entry name" value="PEP-utilizers"/>
    <property type="match status" value="1"/>
</dbReference>
<feature type="domain" description="PEP-utilising enzyme C-terminal" evidence="19">
    <location>
        <begin position="547"/>
        <end position="883"/>
    </location>
</feature>
<dbReference type="STRING" id="545694.TREPR_2255"/>
<reference evidence="20 21" key="2">
    <citation type="journal article" date="2011" name="ISME J.">
        <title>RNA-seq reveals cooperative metabolic interactions between two termite-gut spirochete species in co-culture.</title>
        <authorList>
            <person name="Rosenthal A.Z."/>
            <person name="Matson E.G."/>
            <person name="Eldar A."/>
            <person name="Leadbetter J.R."/>
        </authorList>
    </citation>
    <scope>NUCLEOTIDE SEQUENCE [LARGE SCALE GENOMIC DNA]</scope>
    <source>
        <strain evidence="21">ATCC BAA-887 / DSM 12427 / ZAS-2</strain>
    </source>
</reference>
<keyword evidence="7 15" id="KW-0479">Metal-binding</keyword>
<evidence type="ECO:0000259" key="19">
    <source>
        <dbReference type="Pfam" id="PF02896"/>
    </source>
</evidence>
<dbReference type="Pfam" id="PF01326">
    <property type="entry name" value="PPDK_N"/>
    <property type="match status" value="1"/>
</dbReference>
<evidence type="ECO:0000313" key="20">
    <source>
        <dbReference type="EMBL" id="AEF86367.1"/>
    </source>
</evidence>
<proteinExistence type="inferred from homology"/>
<keyword evidence="9 20" id="KW-0418">Kinase</keyword>
<dbReference type="Gene3D" id="3.30.470.20">
    <property type="entry name" value="ATP-grasp fold, B domain"/>
    <property type="match status" value="1"/>
</dbReference>
<keyword evidence="8" id="KW-0547">Nucleotide-binding</keyword>
<feature type="active site" description="Proton donor" evidence="13">
    <location>
        <position position="846"/>
    </location>
</feature>
<feature type="active site" description="Tele-phosphohistidine intermediate" evidence="13">
    <location>
        <position position="464"/>
    </location>
</feature>
<dbReference type="Gene3D" id="3.50.30.10">
    <property type="entry name" value="Phosphohistidine domain"/>
    <property type="match status" value="1"/>
</dbReference>
<dbReference type="eggNOG" id="COG1080">
    <property type="taxonomic scope" value="Bacteria"/>
</dbReference>
<evidence type="ECO:0000256" key="7">
    <source>
        <dbReference type="ARBA" id="ARBA00022723"/>
    </source>
</evidence>
<dbReference type="InterPro" id="IPR008279">
    <property type="entry name" value="PEP-util_enz_mobile_dom"/>
</dbReference>
<name>F5YIE9_TREPZ</name>
<comment type="cofactor">
    <cofactor evidence="1 15">
        <name>Mg(2+)</name>
        <dbReference type="ChEBI" id="CHEBI:18420"/>
    </cofactor>
</comment>
<gene>
    <name evidence="20" type="primary">ppdK</name>
    <name evidence="20" type="ordered locus">TREPR_2255</name>
</gene>
<evidence type="ECO:0000256" key="5">
    <source>
        <dbReference type="ARBA" id="ARBA00020138"/>
    </source>
</evidence>
<dbReference type="InterPro" id="IPR036637">
    <property type="entry name" value="Phosphohistidine_dom_sf"/>
</dbReference>
<feature type="binding site" evidence="14">
    <location>
        <position position="760"/>
    </location>
    <ligand>
        <name>substrate</name>
    </ligand>
</feature>
<protein>
    <recommendedName>
        <fullName evidence="5">Pyruvate, phosphate dikinase</fullName>
        <ecNumber evidence="4">2.7.9.1</ecNumber>
    </recommendedName>
    <alternativeName>
        <fullName evidence="12">Pyruvate, orthophosphate dikinase</fullName>
    </alternativeName>
</protein>
<dbReference type="PIRSF" id="PIRSF000853">
    <property type="entry name" value="PPDK"/>
    <property type="match status" value="1"/>
</dbReference>
<feature type="binding site" evidence="14">
    <location>
        <position position="784"/>
    </location>
    <ligand>
        <name>substrate</name>
    </ligand>
</feature>
<feature type="binding site" evidence="14">
    <location>
        <position position="781"/>
    </location>
    <ligand>
        <name>substrate</name>
    </ligand>
</feature>
<evidence type="ECO:0000256" key="14">
    <source>
        <dbReference type="PIRSR" id="PIRSR000853-2"/>
    </source>
</evidence>
<dbReference type="PROSITE" id="PS00742">
    <property type="entry name" value="PEP_ENZYMES_2"/>
    <property type="match status" value="1"/>
</dbReference>
<feature type="domain" description="PEP-utilising enzyme mobile" evidence="17">
    <location>
        <begin position="431"/>
        <end position="510"/>
    </location>
</feature>
<dbReference type="InterPro" id="IPR023151">
    <property type="entry name" value="PEP_util_CS"/>
</dbReference>
<dbReference type="PROSITE" id="PS00370">
    <property type="entry name" value="PEP_ENZYMES_PHOS_SITE"/>
    <property type="match status" value="1"/>
</dbReference>
<feature type="domain" description="Pyruvate phosphate dikinase AMP/ATP-binding" evidence="18">
    <location>
        <begin position="27"/>
        <end position="316"/>
    </location>
</feature>
<feature type="binding site" evidence="14">
    <location>
        <position position="577"/>
    </location>
    <ligand>
        <name>substrate</name>
    </ligand>
</feature>
<evidence type="ECO:0000256" key="1">
    <source>
        <dbReference type="ARBA" id="ARBA00001946"/>
    </source>
</evidence>
<dbReference type="NCBIfam" id="NF004531">
    <property type="entry name" value="PRK05878.1"/>
    <property type="match status" value="1"/>
</dbReference>
<feature type="binding site" evidence="14">
    <location>
        <position position="633"/>
    </location>
    <ligand>
        <name>substrate</name>
    </ligand>
</feature>
<dbReference type="SUPFAM" id="SSF52009">
    <property type="entry name" value="Phosphohistidine domain"/>
    <property type="match status" value="1"/>
</dbReference>
<dbReference type="GO" id="GO:0016301">
    <property type="term" value="F:kinase activity"/>
    <property type="evidence" value="ECO:0007669"/>
    <property type="project" value="UniProtKB-KW"/>
</dbReference>
<dbReference type="eggNOG" id="COG0574">
    <property type="taxonomic scope" value="Bacteria"/>
</dbReference>
<dbReference type="PANTHER" id="PTHR22931">
    <property type="entry name" value="PHOSPHOENOLPYRUVATE DIKINASE-RELATED"/>
    <property type="match status" value="1"/>
</dbReference>
<dbReference type="GO" id="GO:0005524">
    <property type="term" value="F:ATP binding"/>
    <property type="evidence" value="ECO:0007669"/>
    <property type="project" value="UniProtKB-KW"/>
</dbReference>
<dbReference type="KEGG" id="tpi:TREPR_2255"/>
<feature type="binding site" evidence="14">
    <location>
        <position position="782"/>
    </location>
    <ligand>
        <name>substrate</name>
    </ligand>
</feature>
<dbReference type="Gene3D" id="3.20.20.60">
    <property type="entry name" value="Phosphoenolpyruvate-binding domains"/>
    <property type="match status" value="1"/>
</dbReference>
<evidence type="ECO:0000259" key="17">
    <source>
        <dbReference type="Pfam" id="PF00391"/>
    </source>
</evidence>
<dbReference type="GO" id="GO:0046872">
    <property type="term" value="F:metal ion binding"/>
    <property type="evidence" value="ECO:0007669"/>
    <property type="project" value="UniProtKB-KW"/>
</dbReference>
<feature type="binding site" evidence="14">
    <location>
        <position position="783"/>
    </location>
    <ligand>
        <name>substrate</name>
    </ligand>
</feature>
<dbReference type="EC" id="2.7.9.1" evidence="4"/>
<dbReference type="InterPro" id="IPR040442">
    <property type="entry name" value="Pyrv_kinase-like_dom_sf"/>
</dbReference>
<evidence type="ECO:0000256" key="6">
    <source>
        <dbReference type="ARBA" id="ARBA00022679"/>
    </source>
</evidence>
<dbReference type="Proteomes" id="UP000009223">
    <property type="component" value="Chromosome"/>
</dbReference>
<dbReference type="PANTHER" id="PTHR22931:SF9">
    <property type="entry name" value="PYRUVATE, PHOSPHATE DIKINASE 1, CHLOROPLASTIC"/>
    <property type="match status" value="1"/>
</dbReference>
<dbReference type="Gene3D" id="1.20.80.30">
    <property type="match status" value="1"/>
</dbReference>
<evidence type="ECO:0000256" key="13">
    <source>
        <dbReference type="PIRSR" id="PIRSR000853-1"/>
    </source>
</evidence>
<keyword evidence="11 15" id="KW-0460">Magnesium</keyword>
<evidence type="ECO:0000313" key="21">
    <source>
        <dbReference type="Proteomes" id="UP000009223"/>
    </source>
</evidence>
<accession>F5YIE9</accession>
<evidence type="ECO:0000256" key="15">
    <source>
        <dbReference type="PIRSR" id="PIRSR000853-3"/>
    </source>
</evidence>
<dbReference type="InterPro" id="IPR000121">
    <property type="entry name" value="PEP_util_C"/>
</dbReference>
<dbReference type="Gene3D" id="1.10.189.10">
    <property type="entry name" value="Pyruvate Phosphate Dikinase, domain 2"/>
    <property type="match status" value="1"/>
</dbReference>
<dbReference type="Pfam" id="PF02896">
    <property type="entry name" value="PEP-utilizers_C"/>
    <property type="match status" value="1"/>
</dbReference>
<organism evidence="20 21">
    <name type="scientific">Treponema primitia (strain ATCC BAA-887 / DSM 12427 / ZAS-2)</name>
    <dbReference type="NCBI Taxonomy" id="545694"/>
    <lineage>
        <taxon>Bacteria</taxon>
        <taxon>Pseudomonadati</taxon>
        <taxon>Spirochaetota</taxon>
        <taxon>Spirochaetia</taxon>
        <taxon>Spirochaetales</taxon>
        <taxon>Treponemataceae</taxon>
        <taxon>Treponema</taxon>
    </lineage>
</organism>
<dbReference type="SUPFAM" id="SSF56059">
    <property type="entry name" value="Glutathione synthetase ATP-binding domain-like"/>
    <property type="match status" value="1"/>
</dbReference>
<evidence type="ECO:0000256" key="11">
    <source>
        <dbReference type="ARBA" id="ARBA00022842"/>
    </source>
</evidence>
<comment type="function">
    <text evidence="2">Catalyzes the reversible phosphorylation of pyruvate and phosphate.</text>
</comment>
<dbReference type="InterPro" id="IPR018274">
    <property type="entry name" value="PEP_util_AS"/>
</dbReference>
<feature type="compositionally biased region" description="Low complexity" evidence="16">
    <location>
        <begin position="982"/>
        <end position="991"/>
    </location>
</feature>
<dbReference type="AlphaFoldDB" id="F5YIE9"/>
<dbReference type="InterPro" id="IPR015813">
    <property type="entry name" value="Pyrv/PenolPyrv_kinase-like_dom"/>
</dbReference>
<keyword evidence="6 20" id="KW-0808">Transferase</keyword>
<feature type="region of interest" description="Disordered" evidence="16">
    <location>
        <begin position="982"/>
        <end position="1002"/>
    </location>
</feature>
<dbReference type="Gene3D" id="1.20.120.20">
    <property type="entry name" value="Apolipoprotein"/>
    <property type="match status" value="1"/>
</dbReference>
<evidence type="ECO:0000256" key="8">
    <source>
        <dbReference type="ARBA" id="ARBA00022741"/>
    </source>
</evidence>
<keyword evidence="10" id="KW-0067">ATP-binding</keyword>